<dbReference type="EMBL" id="CZAI01000017">
    <property type="protein sequence ID" value="CUQ21323.1"/>
    <property type="molecule type" value="Genomic_DNA"/>
</dbReference>
<evidence type="ECO:0000259" key="2">
    <source>
        <dbReference type="Pfam" id="PF25202"/>
    </source>
</evidence>
<accession>A0A174WRI6</accession>
<proteinExistence type="predicted"/>
<dbReference type="PANTHER" id="PTHR35149">
    <property type="entry name" value="SLL5132 PROTEIN"/>
    <property type="match status" value="1"/>
</dbReference>
<dbReference type="EMBL" id="CZBL01000019">
    <property type="protein sequence ID" value="CUQ49742.1"/>
    <property type="molecule type" value="Genomic_DNA"/>
</dbReference>
<dbReference type="Proteomes" id="UP000427825">
    <property type="component" value="Unassembled WGS sequence"/>
</dbReference>
<dbReference type="InterPro" id="IPR004919">
    <property type="entry name" value="GmrSD_N"/>
</dbReference>
<evidence type="ECO:0000313" key="7">
    <source>
        <dbReference type="Proteomes" id="UP000095725"/>
    </source>
</evidence>
<dbReference type="STRING" id="47678.ERS852494_04320"/>
<dbReference type="Pfam" id="PF25202">
    <property type="entry name" value="DUF7834"/>
    <property type="match status" value="1"/>
</dbReference>
<dbReference type="AlphaFoldDB" id="A0A174WRI6"/>
<dbReference type="EMBL" id="VVYJ01000006">
    <property type="protein sequence ID" value="KAA5476792.1"/>
    <property type="molecule type" value="Genomic_DNA"/>
</dbReference>
<feature type="domain" description="GmrSD restriction endonucleases N-terminal" evidence="1">
    <location>
        <begin position="179"/>
        <end position="335"/>
    </location>
</feature>
<dbReference type="Proteomes" id="UP000095725">
    <property type="component" value="Unassembled WGS sequence"/>
</dbReference>
<sequence length="580" mass="68958">MDPIYIDYWMHDTIHSMYPNRETYPNLKRIRWWNRYIQLATVYHPQGLGHIHYEICPNGYWELHIEGRYEQKWADLAQYLYLQTQNDDRLSWFPRGDYDIGTCRYDQMIEDGNSSKFKEYLQEMVNIIDPLLVKYKNIIEVAYDNSDYDPITIEPIVNGNTDEEVTLVDNLLLDDIFHLNISIPDYQRIYCWEEKNVRRLLDDILNAEGAYRMGAIILHHHDNVFDIIDGQQRLVTLSLILRKLGYDGSPLLKLSFASKEAMHYVAYNRFIIDNFINANVLTGRHEKVKFLLRNLQFSVLILNTDQIDLAYTFFSNENSRGKSLSDFDLLKAHHLRFITDDMQAGHLAKSWDKMLSDANLHYDNDIDKPYYRSLGLYIFRLRKWMGNEDWDDFAKYKIKDEYEAAPVIDEIPPFGEQFSYKESIQGGTHFFAFVKRFEYKYHLFVQTDEFKSIHKLDNRTHWWFRDVIETFLFAYYLKFGVDYLSEALLAISRIVLQFRFDYKKADYSRLLRQAGDSGIIYMIDCATSPTFALAEMEKKVRSLPSINIDVSPVARDFNRQLREYLAPIRKHIVINKFKLI</sequence>
<dbReference type="Proteomes" id="UP000095657">
    <property type="component" value="Unassembled WGS sequence"/>
</dbReference>
<organism evidence="4 7">
    <name type="scientific">Bacteroides caccae</name>
    <dbReference type="NCBI Taxonomy" id="47678"/>
    <lineage>
        <taxon>Bacteria</taxon>
        <taxon>Pseudomonadati</taxon>
        <taxon>Bacteroidota</taxon>
        <taxon>Bacteroidia</taxon>
        <taxon>Bacteroidales</taxon>
        <taxon>Bacteroidaceae</taxon>
        <taxon>Bacteroides</taxon>
    </lineage>
</organism>
<evidence type="ECO:0000259" key="1">
    <source>
        <dbReference type="Pfam" id="PF03235"/>
    </source>
</evidence>
<reference evidence="6 7" key="1">
    <citation type="submission" date="2015-09" db="EMBL/GenBank/DDBJ databases">
        <authorList>
            <consortium name="Pathogen Informatics"/>
        </authorList>
    </citation>
    <scope>NUCLEOTIDE SEQUENCE [LARGE SCALE GENOMIC DNA]</scope>
    <source>
        <strain evidence="3 6">2789STDY5834880</strain>
        <strain evidence="4 7">2789STDY5834946</strain>
    </source>
</reference>
<gene>
    <name evidence="3" type="ORF">ERS852494_04320</name>
    <name evidence="4" type="ORF">ERS852558_03858</name>
    <name evidence="5" type="ORF">F2Y39_12710</name>
</gene>
<evidence type="ECO:0000313" key="4">
    <source>
        <dbReference type="EMBL" id="CUQ49742.1"/>
    </source>
</evidence>
<name>A0A174WRI6_9BACE</name>
<reference evidence="5 8" key="2">
    <citation type="journal article" date="2019" name="Nat. Med.">
        <title>A library of human gut bacterial isolates paired with longitudinal multiomics data enables mechanistic microbiome research.</title>
        <authorList>
            <person name="Poyet M."/>
            <person name="Groussin M."/>
            <person name="Gibbons S.M."/>
            <person name="Avila-Pacheco J."/>
            <person name="Jiang X."/>
            <person name="Kearney S.M."/>
            <person name="Perrotta A.R."/>
            <person name="Berdy B."/>
            <person name="Zhao S."/>
            <person name="Lieberman T.D."/>
            <person name="Swanson P.K."/>
            <person name="Smith M."/>
            <person name="Roesemann S."/>
            <person name="Alexander J.E."/>
            <person name="Rich S.A."/>
            <person name="Livny J."/>
            <person name="Vlamakis H."/>
            <person name="Clish C."/>
            <person name="Bullock K."/>
            <person name="Deik A."/>
            <person name="Scott J."/>
            <person name="Pierce K.A."/>
            <person name="Xavier R.J."/>
            <person name="Alm E.J."/>
        </authorList>
    </citation>
    <scope>NUCLEOTIDE SEQUENCE [LARGE SCALE GENOMIC DNA]</scope>
    <source>
        <strain evidence="5 8">BIOML-A25</strain>
    </source>
</reference>
<evidence type="ECO:0000313" key="3">
    <source>
        <dbReference type="EMBL" id="CUQ21323.1"/>
    </source>
</evidence>
<dbReference type="PANTHER" id="PTHR35149:SF2">
    <property type="entry name" value="DUF262 DOMAIN-CONTAINING PROTEIN"/>
    <property type="match status" value="1"/>
</dbReference>
<evidence type="ECO:0000313" key="8">
    <source>
        <dbReference type="Proteomes" id="UP000427825"/>
    </source>
</evidence>
<dbReference type="InterPro" id="IPR057156">
    <property type="entry name" value="DUF7834"/>
</dbReference>
<protein>
    <submittedName>
        <fullName evidence="5">DUF262 domain-containing protein</fullName>
    </submittedName>
    <submittedName>
        <fullName evidence="4">Uncharacterized conserved protein</fullName>
    </submittedName>
</protein>
<dbReference type="Pfam" id="PF03235">
    <property type="entry name" value="GmrSD_N"/>
    <property type="match status" value="1"/>
</dbReference>
<evidence type="ECO:0000313" key="5">
    <source>
        <dbReference type="EMBL" id="KAA5476792.1"/>
    </source>
</evidence>
<dbReference type="RefSeq" id="WP_055173781.1">
    <property type="nucleotide sequence ID" value="NZ_CAXSUM010000024.1"/>
</dbReference>
<evidence type="ECO:0000313" key="6">
    <source>
        <dbReference type="Proteomes" id="UP000095657"/>
    </source>
</evidence>
<feature type="domain" description="DUF7834" evidence="2">
    <location>
        <begin position="346"/>
        <end position="542"/>
    </location>
</feature>